<dbReference type="GO" id="GO:0010181">
    <property type="term" value="F:FMN binding"/>
    <property type="evidence" value="ECO:0007669"/>
    <property type="project" value="InterPro"/>
</dbReference>
<dbReference type="GO" id="GO:0005829">
    <property type="term" value="C:cytosol"/>
    <property type="evidence" value="ECO:0007669"/>
    <property type="project" value="TreeGrafter"/>
</dbReference>
<evidence type="ECO:0000313" key="2">
    <source>
        <dbReference type="EMBL" id="APT85626.1"/>
    </source>
</evidence>
<dbReference type="SUPFAM" id="SSF51395">
    <property type="entry name" value="FMN-linked oxidoreductases"/>
    <property type="match status" value="1"/>
</dbReference>
<dbReference type="InterPro" id="IPR013785">
    <property type="entry name" value="Aldolase_TIM"/>
</dbReference>
<dbReference type="GO" id="GO:0016491">
    <property type="term" value="F:oxidoreductase activity"/>
    <property type="evidence" value="ECO:0007669"/>
    <property type="project" value="InterPro"/>
</dbReference>
<protein>
    <recommendedName>
        <fullName evidence="1">NADH:flavin oxidoreductase/NADH oxidase N-terminal domain-containing protein</fullName>
    </recommendedName>
</protein>
<dbReference type="InterPro" id="IPR045247">
    <property type="entry name" value="Oye-like"/>
</dbReference>
<dbReference type="InterPro" id="IPR001155">
    <property type="entry name" value="OxRdtase_FMN_N"/>
</dbReference>
<dbReference type="STRING" id="1431546.CAQU_11900"/>
<organism evidence="2 3">
    <name type="scientific">Corynebacterium aquilae DSM 44791</name>
    <dbReference type="NCBI Taxonomy" id="1431546"/>
    <lineage>
        <taxon>Bacteria</taxon>
        <taxon>Bacillati</taxon>
        <taxon>Actinomycetota</taxon>
        <taxon>Actinomycetes</taxon>
        <taxon>Mycobacteriales</taxon>
        <taxon>Corynebacteriaceae</taxon>
        <taxon>Corynebacterium</taxon>
    </lineage>
</organism>
<name>A0A1L7CID4_9CORY</name>
<gene>
    <name evidence="2" type="ORF">CAQU_11900</name>
</gene>
<feature type="domain" description="NADH:flavin oxidoreductase/NADH oxidase N-terminal" evidence="1">
    <location>
        <begin position="2"/>
        <end position="344"/>
    </location>
</feature>
<reference evidence="2 3" key="1">
    <citation type="submission" date="2014-08" db="EMBL/GenBank/DDBJ databases">
        <title>Complete genome sequence of Corynebacterium aquilae S-613T(T) (=DSM 44791(T)), isolated from the choana of a healthy golden eagle.</title>
        <authorList>
            <person name="Ruckert C."/>
            <person name="Albersmeier A."/>
            <person name="Winkler A."/>
            <person name="Kalinowski J."/>
        </authorList>
    </citation>
    <scope>NUCLEOTIDE SEQUENCE [LARGE SCALE GENOMIC DNA]</scope>
    <source>
        <strain evidence="2 3">S-613</strain>
    </source>
</reference>
<dbReference type="EMBL" id="CP009245">
    <property type="protein sequence ID" value="APT85626.1"/>
    <property type="molecule type" value="Genomic_DNA"/>
</dbReference>
<evidence type="ECO:0000259" key="1">
    <source>
        <dbReference type="Pfam" id="PF00724"/>
    </source>
</evidence>
<dbReference type="Gene3D" id="3.20.20.70">
    <property type="entry name" value="Aldolase class I"/>
    <property type="match status" value="1"/>
</dbReference>
<proteinExistence type="predicted"/>
<keyword evidence="3" id="KW-1185">Reference proteome</keyword>
<sequence>MLQPLNVGSLTLSNRIVFAPLTRMRAATDGVPNDMMATYYAQRSDVGLIVTEGTYPSQAGMKYVHGPGIINGAQQAGWKKVADAVHNHGGTIVMQLMHAGFSTHEKITGEKVIAASAVDHEGFLRDAEGNDVHYETPEPVAAADIPGIVDEFVAAATRALDAGLDGVEVHSANGYLLHQFLSPHTNLREDNYGGSPAARARLTAEVTRAIADAVGADKVGIRLSPGITMSGVTEDDPEDIYATYQALMKTIAPLKLAYVSILHRDPNDKTVAMIRDSAQAHGTAVFFNDFSFGPTARPEGVATNVAARAEEHYAHGAGDAIAIGRMVGANPSFVHKLTQGLALNVPDPTTFYTHDAAGYIDYP</sequence>
<dbReference type="Proteomes" id="UP000185478">
    <property type="component" value="Chromosome"/>
</dbReference>
<dbReference type="Pfam" id="PF00724">
    <property type="entry name" value="Oxidored_FMN"/>
    <property type="match status" value="1"/>
</dbReference>
<dbReference type="AlphaFoldDB" id="A0A1L7CID4"/>
<dbReference type="PANTHER" id="PTHR22893">
    <property type="entry name" value="NADH OXIDOREDUCTASE-RELATED"/>
    <property type="match status" value="1"/>
</dbReference>
<dbReference type="PANTHER" id="PTHR22893:SF91">
    <property type="entry name" value="NADPH DEHYDROGENASE 2-RELATED"/>
    <property type="match status" value="1"/>
</dbReference>
<dbReference type="KEGG" id="caqu:CAQU_11900"/>
<accession>A0A1L7CID4</accession>
<evidence type="ECO:0000313" key="3">
    <source>
        <dbReference type="Proteomes" id="UP000185478"/>
    </source>
</evidence>